<evidence type="ECO:0000313" key="4">
    <source>
        <dbReference type="Proteomes" id="UP000246115"/>
    </source>
</evidence>
<dbReference type="EMBL" id="QVQZ01000001">
    <property type="protein sequence ID" value="RFU54123.1"/>
    <property type="molecule type" value="Genomic_DNA"/>
</dbReference>
<evidence type="ECO:0000313" key="1">
    <source>
        <dbReference type="EMBL" id="AXQ78605.1"/>
    </source>
</evidence>
<protein>
    <submittedName>
        <fullName evidence="3">DUF2969 domain-containing protein</fullName>
    </submittedName>
</protein>
<gene>
    <name evidence="1" type="ORF">DDV21_005670</name>
    <name evidence="2" type="ORF">DDV22_00375</name>
    <name evidence="3" type="ORF">DDV23_00930</name>
</gene>
<accession>A0A372KPD9</accession>
<dbReference type="Proteomes" id="UP000264056">
    <property type="component" value="Unassembled WGS sequence"/>
</dbReference>
<evidence type="ECO:0000313" key="5">
    <source>
        <dbReference type="Proteomes" id="UP000262901"/>
    </source>
</evidence>
<dbReference type="Proteomes" id="UP000246115">
    <property type="component" value="Chromosome"/>
</dbReference>
<proteinExistence type="predicted"/>
<dbReference type="KEGG" id="schj:DDV21_005670"/>
<dbReference type="Proteomes" id="UP000262901">
    <property type="component" value="Unassembled WGS sequence"/>
</dbReference>
<keyword evidence="6" id="KW-1185">Reference proteome</keyword>
<dbReference type="InterPro" id="IPR021351">
    <property type="entry name" value="DUF2969"/>
</dbReference>
<accession>A0A346NC60</accession>
<reference evidence="1" key="4">
    <citation type="journal article" date="2019" name="Int. J. Syst. Evol. Microbiol.">
        <title>Streptococcus chenjunshii sp. nov. isolated from feces of Tibetan antelopes.</title>
        <authorList>
            <person name="Tian Z."/>
            <person name="Lu S."/>
            <person name="Jin D."/>
            <person name="Yang J."/>
            <person name="Pu J."/>
            <person name="Lai X.H."/>
            <person name="Bai X.N."/>
            <person name="Wu X.M."/>
            <person name="Li J."/>
            <person name="Wang S."/>
            <person name="Xu J."/>
        </authorList>
    </citation>
    <scope>NUCLEOTIDE SEQUENCE</scope>
    <source>
        <strain evidence="1">Z15</strain>
    </source>
</reference>
<dbReference type="EMBL" id="CP031733">
    <property type="protein sequence ID" value="AXQ78605.1"/>
    <property type="molecule type" value="Genomic_DNA"/>
</dbReference>
<reference evidence="4" key="3">
    <citation type="submission" date="2018-08" db="EMBL/GenBank/DDBJ databases">
        <title>Streptococcus chenjunshii sp. nov., isolated from stools sample of the Tibetan antelope in the Qinghai-Tibet plateau, China.</title>
        <authorList>
            <person name="Tian Z."/>
        </authorList>
    </citation>
    <scope>NUCLEOTIDE SEQUENCE [LARGE SCALE GENOMIC DNA]</scope>
    <source>
        <strain evidence="4">Z15</strain>
    </source>
</reference>
<reference evidence="3 5" key="2">
    <citation type="submission" date="2018-08" db="EMBL/GenBank/DDBJ databases">
        <title>Draft genome of Streptococcus sp. nov. Z1.</title>
        <authorList>
            <person name="Tian Z."/>
        </authorList>
    </citation>
    <scope>NUCLEOTIDE SEQUENCE [LARGE SCALE GENOMIC DNA]</scope>
    <source>
        <strain evidence="3">Z1</strain>
        <strain evidence="5">Z1(2018)</strain>
    </source>
</reference>
<dbReference type="RefSeq" id="WP_116877219.1">
    <property type="nucleotide sequence ID" value="NZ_CP031733.1"/>
</dbReference>
<dbReference type="OrthoDB" id="2151809at2"/>
<name>A0A372KPD9_9STRE</name>
<evidence type="ECO:0000313" key="6">
    <source>
        <dbReference type="Proteomes" id="UP000264056"/>
    </source>
</evidence>
<evidence type="ECO:0000313" key="2">
    <source>
        <dbReference type="EMBL" id="RFU51931.1"/>
    </source>
</evidence>
<evidence type="ECO:0000313" key="3">
    <source>
        <dbReference type="EMBL" id="RFU54123.1"/>
    </source>
</evidence>
<sequence>MSKKDKKIAVEITDSQVAVSGSQVAGYHLTIGKKNIGEIAEIDEKFAVVEKGEITIFFKTLEKAVESVIENYNLTH</sequence>
<dbReference type="EMBL" id="QVQY01000001">
    <property type="protein sequence ID" value="RFU51931.1"/>
    <property type="molecule type" value="Genomic_DNA"/>
</dbReference>
<organism evidence="3 5">
    <name type="scientific">Streptococcus chenjunshii</name>
    <dbReference type="NCBI Taxonomy" id="2173853"/>
    <lineage>
        <taxon>Bacteria</taxon>
        <taxon>Bacillati</taxon>
        <taxon>Bacillota</taxon>
        <taxon>Bacilli</taxon>
        <taxon>Lactobacillales</taxon>
        <taxon>Streptococcaceae</taxon>
        <taxon>Streptococcus</taxon>
    </lineage>
</organism>
<reference evidence="2 6" key="1">
    <citation type="submission" date="2018-08" db="EMBL/GenBank/DDBJ databases">
        <title>Draft genome of Streptococcus sp .nov. Z2.</title>
        <authorList>
            <person name="Tian Z."/>
        </authorList>
    </citation>
    <scope>NUCLEOTIDE SEQUENCE [LARGE SCALE GENOMIC DNA]</scope>
    <source>
        <strain evidence="2 6">Z2</strain>
    </source>
</reference>
<dbReference type="AlphaFoldDB" id="A0A372KPD9"/>
<dbReference type="Pfam" id="PF11184">
    <property type="entry name" value="DUF2969"/>
    <property type="match status" value="1"/>
</dbReference>